<accession>A0ABT4QIC4</accession>
<feature type="compositionally biased region" description="Basic and acidic residues" evidence="1">
    <location>
        <begin position="70"/>
        <end position="86"/>
    </location>
</feature>
<dbReference type="PANTHER" id="PTHR33055">
    <property type="entry name" value="TRANSPOSASE FOR INSERTION SEQUENCE ELEMENT IS1111A"/>
    <property type="match status" value="1"/>
</dbReference>
<dbReference type="InterPro" id="IPR002525">
    <property type="entry name" value="Transp_IS110-like_N"/>
</dbReference>
<evidence type="ECO:0000313" key="3">
    <source>
        <dbReference type="EMBL" id="MCZ8516626.1"/>
    </source>
</evidence>
<evidence type="ECO:0000313" key="4">
    <source>
        <dbReference type="Proteomes" id="UP001527882"/>
    </source>
</evidence>
<gene>
    <name evidence="3" type="ORF">O9H85_30430</name>
</gene>
<evidence type="ECO:0000259" key="2">
    <source>
        <dbReference type="Pfam" id="PF01548"/>
    </source>
</evidence>
<reference evidence="3 4" key="1">
    <citation type="submission" date="2022-12" db="EMBL/GenBank/DDBJ databases">
        <title>Draft genome sequence of Paenibacillus sp. dW9.</title>
        <authorList>
            <person name="Choi E.-W."/>
            <person name="Kim D.-U."/>
        </authorList>
    </citation>
    <scope>NUCLEOTIDE SEQUENCE [LARGE SCALE GENOMIC DNA]</scope>
    <source>
        <strain evidence="4">dW9</strain>
    </source>
</reference>
<evidence type="ECO:0000256" key="1">
    <source>
        <dbReference type="SAM" id="MobiDB-lite"/>
    </source>
</evidence>
<keyword evidence="4" id="KW-1185">Reference proteome</keyword>
<dbReference type="InterPro" id="IPR047650">
    <property type="entry name" value="Transpos_IS110"/>
</dbReference>
<dbReference type="Proteomes" id="UP001527882">
    <property type="component" value="Unassembled WGS sequence"/>
</dbReference>
<feature type="domain" description="Transposase IS110-like N-terminal" evidence="2">
    <location>
        <begin position="7"/>
        <end position="95"/>
    </location>
</feature>
<sequence length="100" mass="11426">MLTKRHLSFSNTIEGFMKLERWIHEIQQKHHLKNVIIGMEPTGHYGYNLANWLADKGKEVVMVNPATTKRNKENRDNSPSKSDPKDALVIADVVSRGVDE</sequence>
<dbReference type="EMBL" id="JAQAGZ010000025">
    <property type="protein sequence ID" value="MCZ8516626.1"/>
    <property type="molecule type" value="Genomic_DNA"/>
</dbReference>
<feature type="region of interest" description="Disordered" evidence="1">
    <location>
        <begin position="65"/>
        <end position="86"/>
    </location>
</feature>
<name>A0ABT4QIC4_9BACL</name>
<dbReference type="PANTHER" id="PTHR33055:SF3">
    <property type="entry name" value="PUTATIVE TRANSPOSASE FOR IS117-RELATED"/>
    <property type="match status" value="1"/>
</dbReference>
<proteinExistence type="predicted"/>
<comment type="caution">
    <text evidence="3">The sequence shown here is derived from an EMBL/GenBank/DDBJ whole genome shotgun (WGS) entry which is preliminary data.</text>
</comment>
<protein>
    <submittedName>
        <fullName evidence="3">Transposase</fullName>
    </submittedName>
</protein>
<dbReference type="Pfam" id="PF01548">
    <property type="entry name" value="DEDD_Tnp_IS110"/>
    <property type="match status" value="1"/>
</dbReference>
<organism evidence="3 4">
    <name type="scientific">Paenibacillus gyeongsangnamensis</name>
    <dbReference type="NCBI Taxonomy" id="3388067"/>
    <lineage>
        <taxon>Bacteria</taxon>
        <taxon>Bacillati</taxon>
        <taxon>Bacillota</taxon>
        <taxon>Bacilli</taxon>
        <taxon>Bacillales</taxon>
        <taxon>Paenibacillaceae</taxon>
        <taxon>Paenibacillus</taxon>
    </lineage>
</organism>